<organism evidence="3 4">
    <name type="scientific">Elasticomyces elasticus</name>
    <dbReference type="NCBI Taxonomy" id="574655"/>
    <lineage>
        <taxon>Eukaryota</taxon>
        <taxon>Fungi</taxon>
        <taxon>Dikarya</taxon>
        <taxon>Ascomycota</taxon>
        <taxon>Pezizomycotina</taxon>
        <taxon>Dothideomycetes</taxon>
        <taxon>Dothideomycetidae</taxon>
        <taxon>Mycosphaerellales</taxon>
        <taxon>Teratosphaeriaceae</taxon>
        <taxon>Elasticomyces</taxon>
    </lineage>
</organism>
<feature type="chain" id="PRO_5043005670" description="SMP-30/Gluconolactonase/LRE-like region domain-containing protein" evidence="1">
    <location>
        <begin position="16"/>
        <end position="420"/>
    </location>
</feature>
<dbReference type="SUPFAM" id="SSF63829">
    <property type="entry name" value="Calcium-dependent phosphotriesterase"/>
    <property type="match status" value="1"/>
</dbReference>
<protein>
    <recommendedName>
        <fullName evidence="2">SMP-30/Gluconolactonase/LRE-like region domain-containing protein</fullName>
    </recommendedName>
</protein>
<keyword evidence="1" id="KW-0732">Signal</keyword>
<feature type="domain" description="SMP-30/Gluconolactonase/LRE-like region" evidence="2">
    <location>
        <begin position="176"/>
        <end position="304"/>
    </location>
</feature>
<reference evidence="3" key="1">
    <citation type="submission" date="2023-08" db="EMBL/GenBank/DDBJ databases">
        <title>Black Yeasts Isolated from many extreme environments.</title>
        <authorList>
            <person name="Coleine C."/>
            <person name="Stajich J.E."/>
            <person name="Selbmann L."/>
        </authorList>
    </citation>
    <scope>NUCLEOTIDE SEQUENCE</scope>
    <source>
        <strain evidence="3">CCFEE 5810</strain>
    </source>
</reference>
<dbReference type="Proteomes" id="UP001310594">
    <property type="component" value="Unassembled WGS sequence"/>
</dbReference>
<name>A0AAN8A5F7_9PEZI</name>
<proteinExistence type="predicted"/>
<evidence type="ECO:0000256" key="1">
    <source>
        <dbReference type="SAM" id="SignalP"/>
    </source>
</evidence>
<accession>A0AAN8A5F7</accession>
<dbReference type="PANTHER" id="PTHR47064:SF2">
    <property type="entry name" value="SMP-30_GLUCONOLACTONASE_LRE-LIKE REGION DOMAIN-CONTAINING PROTEIN-RELATED"/>
    <property type="match status" value="1"/>
</dbReference>
<dbReference type="InterPro" id="IPR052988">
    <property type="entry name" value="Oryzine_lactonohydrolase"/>
</dbReference>
<evidence type="ECO:0000259" key="2">
    <source>
        <dbReference type="Pfam" id="PF08450"/>
    </source>
</evidence>
<dbReference type="EMBL" id="JAVRQU010000001">
    <property type="protein sequence ID" value="KAK5707810.1"/>
    <property type="molecule type" value="Genomic_DNA"/>
</dbReference>
<gene>
    <name evidence="3" type="ORF">LTR97_000348</name>
</gene>
<dbReference type="Gene3D" id="2.120.10.30">
    <property type="entry name" value="TolB, C-terminal domain"/>
    <property type="match status" value="1"/>
</dbReference>
<dbReference type="InterPro" id="IPR013658">
    <property type="entry name" value="SGL"/>
</dbReference>
<dbReference type="PANTHER" id="PTHR47064">
    <property type="entry name" value="PUTATIVE (AFU_ORTHOLOGUE AFUA_1G08990)-RELATED"/>
    <property type="match status" value="1"/>
</dbReference>
<evidence type="ECO:0000313" key="4">
    <source>
        <dbReference type="Proteomes" id="UP001310594"/>
    </source>
</evidence>
<comment type="caution">
    <text evidence="3">The sequence shown here is derived from an EMBL/GenBank/DDBJ whole genome shotgun (WGS) entry which is preliminary data.</text>
</comment>
<dbReference type="InterPro" id="IPR011042">
    <property type="entry name" value="6-blade_b-propeller_TolB-like"/>
</dbReference>
<sequence length="420" mass="45898">MKLIAISLLLVAARAQQEFSPTVERCPGYENATNVACVNRYAAVLPYPFDRATAVNGAEPTNDTFIATSVPSDASFAQLRNASFVVFDESRGLDILGPAPKLEKVFDAPPSDSIHEAPVYVPGLNAIIYSLPHQGIYQQQIINLNTTPPTLSNFTTSPPVYAVNGGKYYQGKIYWAAEASFSFPNPTDPALIQQQAPGIYMFDPFTREVTTLVNNHFGQRLNSPNDLFIDSRGDIYFTDSWYGYAINVTVFPVLSANTYRFRPSTGALSIVENTLEQPNGIGISPNGRTMYITDTGLTNFSNAPVDRLPRYTVNPLGGKSVYAFDINFAPPGNYLTNKRPIWYAETFADDGFHVTKEGYLLGAAGAGVDVLSEYGELIMRIEVGAAIENLQFASLDLWLFGLGGIFKVSGLDRISGLVDE</sequence>
<dbReference type="Pfam" id="PF08450">
    <property type="entry name" value="SGL"/>
    <property type="match status" value="1"/>
</dbReference>
<dbReference type="AlphaFoldDB" id="A0AAN8A5F7"/>
<evidence type="ECO:0000313" key="3">
    <source>
        <dbReference type="EMBL" id="KAK5707810.1"/>
    </source>
</evidence>
<feature type="signal peptide" evidence="1">
    <location>
        <begin position="1"/>
        <end position="15"/>
    </location>
</feature>